<name>A0A9J7MYB5_BRAFL</name>
<dbReference type="KEGG" id="bfo:118421391"/>
<evidence type="ECO:0000256" key="3">
    <source>
        <dbReference type="ARBA" id="ARBA00022741"/>
    </source>
</evidence>
<keyword evidence="2" id="KW-0677">Repeat</keyword>
<dbReference type="PROSITE" id="PS50837">
    <property type="entry name" value="NACHT"/>
    <property type="match status" value="1"/>
</dbReference>
<dbReference type="CDD" id="cd00045">
    <property type="entry name" value="DED"/>
    <property type="match status" value="1"/>
</dbReference>
<keyword evidence="1" id="KW-0433">Leucine-rich repeat</keyword>
<dbReference type="InterPro" id="IPR006553">
    <property type="entry name" value="Leu-rich_rpt_Cys-con_subtyp"/>
</dbReference>
<dbReference type="Gene3D" id="3.40.50.300">
    <property type="entry name" value="P-loop containing nucleotide triphosphate hydrolases"/>
    <property type="match status" value="1"/>
</dbReference>
<evidence type="ECO:0000256" key="1">
    <source>
        <dbReference type="ARBA" id="ARBA00022614"/>
    </source>
</evidence>
<dbReference type="PROSITE" id="PS51450">
    <property type="entry name" value="LRR"/>
    <property type="match status" value="3"/>
</dbReference>
<dbReference type="GO" id="GO:0042981">
    <property type="term" value="P:regulation of apoptotic process"/>
    <property type="evidence" value="ECO:0007669"/>
    <property type="project" value="InterPro"/>
</dbReference>
<proteinExistence type="predicted"/>
<dbReference type="PROSITE" id="PS50168">
    <property type="entry name" value="DED"/>
    <property type="match status" value="1"/>
</dbReference>
<dbReference type="SMART" id="SM00368">
    <property type="entry name" value="LRR_RI"/>
    <property type="match status" value="18"/>
</dbReference>
<dbReference type="InterPro" id="IPR003591">
    <property type="entry name" value="Leu-rich_rpt_typical-subtyp"/>
</dbReference>
<dbReference type="SMART" id="SM00365">
    <property type="entry name" value="LRR_SD22"/>
    <property type="match status" value="8"/>
</dbReference>
<feature type="region of interest" description="Disordered" evidence="5">
    <location>
        <begin position="84"/>
        <end position="119"/>
    </location>
</feature>
<sequence length="1337" mass="148344">MAENPRQDLFLDISQNLLDEQLQDLCNYISGAKILPAKFVQKADAHQIFNQLENEQKLKLGDLSLLAKILRKIGRHDYAEQVEELAENERKDSSSEQSDSACKRRRLDTTETKETQEQANALRSAVSTLYKNTLNMLKPLPWDPRFSLDLDAVFTSLELVSLHGLQDRGNLASLDGVFDHQKKNDQDKRFNVLVVGDAGGGKSTLLSKTALDWSCGKGRLAEMNKIVLLVRLREVQPGESIARIIWDQCVTQSEDISVSSIETCLRENEPKLVFQLDGYDELVPGACESKETIPKLLAKKLYPRSTVIVTSRPFTGVEQYMKVNCEMKVMGFSPRNVEKYVTTYFNTVEKPGLADSLVKALQANIIARSLIQTPMFLMLICVLWEDDPTRVFPGTMSGLYQELLACVVRKFCVREDLPMPNDEFPSMVSTALLRLGKLALESFLRGESLVDLGNTPTILDTDILLKLGIVSKEVSASRLHPREQLNFPHKTMQEFLAGRYVADTVKTSSGHLHELVPLDSQDKLQRQSNLVQFICGCGGKATREMLAQFNKLHVCEAVSESEPESEPDNADNTSLKDLCMMSLYEGQDPRYFPIVSTLLSSLDLTINVPSKQGAALKYCLNHAPAVPEGRSLKLAVKEASKGDAVEYLSCLVEKHMPDVQLYFELFLRHCYIGNKLCKLIPLLQNVPHVQTLNLRKTGLTPESLQSLGGILPKLVKLERLDLSGNENIGDTDMRVPSEEFKINLTFLNLRKSGLGDLFVKSLAAVLHNLHRLVDIDLSDNKIGLAGLEPFSVIQHPVASLKKVSLYDNKIGDVCMRSLASVLHHLSCLEDLNLSYNNIGSEGMEPFAAIEQPVASLKVLNLCKNKIGDVCMRSLAAVLHHLPCLEDLNLSYNNIGSEGMEPFAAIEKPVASLKVLSLSSNKIGDVCMRSLASVLHHLSCVEDLNLSYNNIGNEGLEPFAAIQQPVANLKVLDLSNNKIGDVCMRSLASVLHHLSCVEDLNLSYNNIGNEGLEPFAAIQQPVANLKVLDLSNNKIGDVCMRSLASVLHHLPCVEDLNLSYNNIGNEGLELFAAIQQPIPSLKELNLSHNKIGDVCMRYLASLLHHLPCLVDLNLSYNNIGSEGMEPFTAIQQPVASLKVLNLCINKIGDVCMRSLAAVLHHLSCLEDLDLSQNNIGDAELASIVASLHHVPCLKYLTLSGNSITEIGIKDFAQTIPMMPALKYLNLKPCKTVHLDDTGSTSIVTMLTRLPGLECLNLMNISMQAAGFMDMVKAAAEQEVEFLDFRLYYSEHLIPLEDTCAWELEPYNLVFCDEHPGDEDDEYSYDEMSSDSDDDFLGW</sequence>
<dbReference type="SUPFAM" id="SSF52540">
    <property type="entry name" value="P-loop containing nucleoside triphosphate hydrolases"/>
    <property type="match status" value="1"/>
</dbReference>
<dbReference type="OMA" id="PLNFRNR"/>
<accession>A0A9J7MYB5</accession>
<evidence type="ECO:0000259" key="6">
    <source>
        <dbReference type="PROSITE" id="PS50168"/>
    </source>
</evidence>
<dbReference type="PANTHER" id="PTHR46312:SF2">
    <property type="entry name" value="NUCLEOTIDE-BINDING OLIGOMERIZATION DOMAIN-CONTAINING PROTEIN 2-LIKE"/>
    <property type="match status" value="1"/>
</dbReference>
<dbReference type="Pfam" id="PF13516">
    <property type="entry name" value="LRR_6"/>
    <property type="match status" value="13"/>
</dbReference>
<reference evidence="9" key="2">
    <citation type="submission" date="2025-08" db="UniProtKB">
        <authorList>
            <consortium name="RefSeq"/>
        </authorList>
    </citation>
    <scope>IDENTIFICATION</scope>
    <source>
        <strain evidence="9">S238N-H82</strain>
        <tissue evidence="9">Testes</tissue>
    </source>
</reference>
<evidence type="ECO:0000313" key="9">
    <source>
        <dbReference type="RefSeq" id="XP_035684546.1"/>
    </source>
</evidence>
<protein>
    <submittedName>
        <fullName evidence="9">Nucleotide-binding oligomerization domain-containing protein 2-like isoform X1</fullName>
    </submittedName>
</protein>
<dbReference type="OrthoDB" id="120976at2759"/>
<dbReference type="Gene3D" id="3.80.10.10">
    <property type="entry name" value="Ribonuclease Inhibitor"/>
    <property type="match status" value="4"/>
</dbReference>
<dbReference type="PANTHER" id="PTHR46312">
    <property type="entry name" value="NACHT DOMAIN-CONTAINING PROTEIN"/>
    <property type="match status" value="1"/>
</dbReference>
<dbReference type="Proteomes" id="UP000001554">
    <property type="component" value="Chromosome 8"/>
</dbReference>
<dbReference type="InterPro" id="IPR007111">
    <property type="entry name" value="NACHT_NTPase"/>
</dbReference>
<dbReference type="Pfam" id="PF05729">
    <property type="entry name" value="NACHT"/>
    <property type="match status" value="1"/>
</dbReference>
<dbReference type="GO" id="GO:0005524">
    <property type="term" value="F:ATP binding"/>
    <property type="evidence" value="ECO:0007669"/>
    <property type="project" value="UniProtKB-KW"/>
</dbReference>
<feature type="domain" description="NACHT" evidence="7">
    <location>
        <begin position="190"/>
        <end position="313"/>
    </location>
</feature>
<keyword evidence="4" id="KW-0067">ATP-binding</keyword>
<dbReference type="SUPFAM" id="SSF52047">
    <property type="entry name" value="RNI-like"/>
    <property type="match status" value="2"/>
</dbReference>
<dbReference type="SMART" id="SM00369">
    <property type="entry name" value="LRR_TYP"/>
    <property type="match status" value="7"/>
</dbReference>
<dbReference type="SMART" id="SM00367">
    <property type="entry name" value="LRR_CC"/>
    <property type="match status" value="9"/>
</dbReference>
<dbReference type="Gene3D" id="1.10.533.10">
    <property type="entry name" value="Death Domain, Fas"/>
    <property type="match status" value="1"/>
</dbReference>
<evidence type="ECO:0000256" key="5">
    <source>
        <dbReference type="SAM" id="MobiDB-lite"/>
    </source>
</evidence>
<dbReference type="RefSeq" id="XP_035684546.1">
    <property type="nucleotide sequence ID" value="XM_035828653.1"/>
</dbReference>
<dbReference type="InterPro" id="IPR001875">
    <property type="entry name" value="DED_dom"/>
</dbReference>
<evidence type="ECO:0000256" key="2">
    <source>
        <dbReference type="ARBA" id="ARBA00022737"/>
    </source>
</evidence>
<gene>
    <name evidence="9" type="primary">LOC118421391</name>
</gene>
<reference evidence="8" key="1">
    <citation type="journal article" date="2020" name="Nat. Ecol. Evol.">
        <title>Deeply conserved synteny resolves early events in vertebrate evolution.</title>
        <authorList>
            <person name="Simakov O."/>
            <person name="Marletaz F."/>
            <person name="Yue J.X."/>
            <person name="O'Connell B."/>
            <person name="Jenkins J."/>
            <person name="Brandt A."/>
            <person name="Calef R."/>
            <person name="Tung C.H."/>
            <person name="Huang T.K."/>
            <person name="Schmutz J."/>
            <person name="Satoh N."/>
            <person name="Yu J.K."/>
            <person name="Putnam N.H."/>
            <person name="Green R.E."/>
            <person name="Rokhsar D.S."/>
        </authorList>
    </citation>
    <scope>NUCLEOTIDE SEQUENCE [LARGE SCALE GENOMIC DNA]</scope>
    <source>
        <strain evidence="8">S238N-H82</strain>
    </source>
</reference>
<dbReference type="InterPro" id="IPR011029">
    <property type="entry name" value="DEATH-like_dom_sf"/>
</dbReference>
<dbReference type="InterPro" id="IPR001611">
    <property type="entry name" value="Leu-rich_rpt"/>
</dbReference>
<dbReference type="GeneID" id="118421391"/>
<organism evidence="8 9">
    <name type="scientific">Branchiostoma floridae</name>
    <name type="common">Florida lancelet</name>
    <name type="synonym">Amphioxus</name>
    <dbReference type="NCBI Taxonomy" id="7739"/>
    <lineage>
        <taxon>Eukaryota</taxon>
        <taxon>Metazoa</taxon>
        <taxon>Chordata</taxon>
        <taxon>Cephalochordata</taxon>
        <taxon>Leptocardii</taxon>
        <taxon>Amphioxiformes</taxon>
        <taxon>Branchiostomatidae</taxon>
        <taxon>Branchiostoma</taxon>
    </lineage>
</organism>
<feature type="compositionally biased region" description="Basic and acidic residues" evidence="5">
    <location>
        <begin position="107"/>
        <end position="116"/>
    </location>
</feature>
<dbReference type="InterPro" id="IPR027417">
    <property type="entry name" value="P-loop_NTPase"/>
</dbReference>
<evidence type="ECO:0000256" key="4">
    <source>
        <dbReference type="ARBA" id="ARBA00022840"/>
    </source>
</evidence>
<dbReference type="SUPFAM" id="SSF47986">
    <property type="entry name" value="DEATH domain"/>
    <property type="match status" value="1"/>
</dbReference>
<feature type="region of interest" description="Disordered" evidence="5">
    <location>
        <begin position="1318"/>
        <end position="1337"/>
    </location>
</feature>
<dbReference type="InterPro" id="IPR032675">
    <property type="entry name" value="LRR_dom_sf"/>
</dbReference>
<dbReference type="GO" id="GO:0009966">
    <property type="term" value="P:regulation of signal transduction"/>
    <property type="evidence" value="ECO:0007669"/>
    <property type="project" value="UniProtKB-ARBA"/>
</dbReference>
<keyword evidence="3" id="KW-0547">Nucleotide-binding</keyword>
<keyword evidence="8" id="KW-1185">Reference proteome</keyword>
<evidence type="ECO:0000313" key="8">
    <source>
        <dbReference type="Proteomes" id="UP000001554"/>
    </source>
</evidence>
<feature type="domain" description="DED" evidence="6">
    <location>
        <begin position="5"/>
        <end position="84"/>
    </location>
</feature>
<evidence type="ECO:0000259" key="7">
    <source>
        <dbReference type="PROSITE" id="PS50837"/>
    </source>
</evidence>